<dbReference type="InterPro" id="IPR023214">
    <property type="entry name" value="HAD_sf"/>
</dbReference>
<reference evidence="1 2" key="1">
    <citation type="submission" date="2021-02" db="EMBL/GenBank/DDBJ databases">
        <title>Plant Genome Project.</title>
        <authorList>
            <person name="Zhang R.-G."/>
        </authorList>
    </citation>
    <scope>NUCLEOTIDE SEQUENCE [LARGE SCALE GENOMIC DNA]</scope>
    <source>
        <tissue evidence="1">Leaves</tissue>
    </source>
</reference>
<dbReference type="Proteomes" id="UP000827721">
    <property type="component" value="Unassembled WGS sequence"/>
</dbReference>
<evidence type="ECO:0000313" key="1">
    <source>
        <dbReference type="EMBL" id="KAH7565452.1"/>
    </source>
</evidence>
<dbReference type="PANTHER" id="PTHR20889:SF12">
    <property type="entry name" value="LP01149P"/>
    <property type="match status" value="1"/>
</dbReference>
<dbReference type="Pfam" id="PF06888">
    <property type="entry name" value="Put_Phosphatase"/>
    <property type="match status" value="2"/>
</dbReference>
<sequence length="194" mass="21889">MAGIVVVFDFDKTIIDCDSDNWVVDELGFTQLFNQLLPTMPWNSLMDRMMKELHVEGKTIEDITEAMVIEKIQASLSTTTTREKRLIYLGDGIGDFCPSLKLKDTDFLMPRKDFPVWDLICKNNNNKKLVSVKAEIHEWSDGEELENVLLQLINSSTVSSSMEENNNSNNGSSSSQLLSHVDCNKLQTISVTAH</sequence>
<protein>
    <recommendedName>
        <fullName evidence="3">Phosphatase</fullName>
    </recommendedName>
</protein>
<accession>A0ABQ8HMG9</accession>
<name>A0ABQ8HMG9_9ROSI</name>
<dbReference type="InterPro" id="IPR036412">
    <property type="entry name" value="HAD-like_sf"/>
</dbReference>
<dbReference type="InterPro" id="IPR016965">
    <property type="entry name" value="Pase_PHOSPHO-typ"/>
</dbReference>
<organism evidence="1 2">
    <name type="scientific">Xanthoceras sorbifolium</name>
    <dbReference type="NCBI Taxonomy" id="99658"/>
    <lineage>
        <taxon>Eukaryota</taxon>
        <taxon>Viridiplantae</taxon>
        <taxon>Streptophyta</taxon>
        <taxon>Embryophyta</taxon>
        <taxon>Tracheophyta</taxon>
        <taxon>Spermatophyta</taxon>
        <taxon>Magnoliopsida</taxon>
        <taxon>eudicotyledons</taxon>
        <taxon>Gunneridae</taxon>
        <taxon>Pentapetalae</taxon>
        <taxon>rosids</taxon>
        <taxon>malvids</taxon>
        <taxon>Sapindales</taxon>
        <taxon>Sapindaceae</taxon>
        <taxon>Xanthoceroideae</taxon>
        <taxon>Xanthoceras</taxon>
    </lineage>
</organism>
<evidence type="ECO:0008006" key="3">
    <source>
        <dbReference type="Google" id="ProtNLM"/>
    </source>
</evidence>
<dbReference type="SUPFAM" id="SSF56784">
    <property type="entry name" value="HAD-like"/>
    <property type="match status" value="1"/>
</dbReference>
<evidence type="ECO:0000313" key="2">
    <source>
        <dbReference type="Proteomes" id="UP000827721"/>
    </source>
</evidence>
<gene>
    <name evidence="1" type="ORF">JRO89_XS09G0208600</name>
</gene>
<comment type="caution">
    <text evidence="1">The sequence shown here is derived from an EMBL/GenBank/DDBJ whole genome shotgun (WGS) entry which is preliminary data.</text>
</comment>
<dbReference type="PANTHER" id="PTHR20889">
    <property type="entry name" value="PHOSPHATASE, ORPHAN 1, 2"/>
    <property type="match status" value="1"/>
</dbReference>
<dbReference type="EMBL" id="JAFEMO010000009">
    <property type="protein sequence ID" value="KAH7565452.1"/>
    <property type="molecule type" value="Genomic_DNA"/>
</dbReference>
<keyword evidence="2" id="KW-1185">Reference proteome</keyword>
<proteinExistence type="predicted"/>
<dbReference type="Gene3D" id="3.40.50.1000">
    <property type="entry name" value="HAD superfamily/HAD-like"/>
    <property type="match status" value="1"/>
</dbReference>